<dbReference type="KEGG" id="rul:UC8_38550"/>
<dbReference type="Proteomes" id="UP000325286">
    <property type="component" value="Chromosome"/>
</dbReference>
<evidence type="ECO:0000313" key="1">
    <source>
        <dbReference type="EMBL" id="QEG41827.1"/>
    </source>
</evidence>
<name>A0A5B9QRV1_9BACT</name>
<keyword evidence="2" id="KW-1185">Reference proteome</keyword>
<evidence type="ECO:0000313" key="2">
    <source>
        <dbReference type="Proteomes" id="UP000325286"/>
    </source>
</evidence>
<protein>
    <submittedName>
        <fullName evidence="1">Uncharacterized protein</fullName>
    </submittedName>
</protein>
<organism evidence="1 2">
    <name type="scientific">Roseimaritima ulvae</name>
    <dbReference type="NCBI Taxonomy" id="980254"/>
    <lineage>
        <taxon>Bacteria</taxon>
        <taxon>Pseudomonadati</taxon>
        <taxon>Planctomycetota</taxon>
        <taxon>Planctomycetia</taxon>
        <taxon>Pirellulales</taxon>
        <taxon>Pirellulaceae</taxon>
        <taxon>Roseimaritima</taxon>
    </lineage>
</organism>
<sequence length="80" mass="9030">MCIKLAQRICRAWHIHYLHYRDSFTALSIGRCAIHVVASVITQLRGAVSRLQASRFTCSLLHRLGNPINPNATPDQSFPE</sequence>
<dbReference type="AlphaFoldDB" id="A0A5B9QRV1"/>
<dbReference type="EMBL" id="CP042914">
    <property type="protein sequence ID" value="QEG41827.1"/>
    <property type="molecule type" value="Genomic_DNA"/>
</dbReference>
<gene>
    <name evidence="1" type="ORF">UC8_38550</name>
</gene>
<reference evidence="1 2" key="1">
    <citation type="submission" date="2019-08" db="EMBL/GenBank/DDBJ databases">
        <title>Deep-cultivation of Planctomycetes and their phenomic and genomic characterization uncovers novel biology.</title>
        <authorList>
            <person name="Wiegand S."/>
            <person name="Jogler M."/>
            <person name="Boedeker C."/>
            <person name="Pinto D."/>
            <person name="Vollmers J."/>
            <person name="Rivas-Marin E."/>
            <person name="Kohn T."/>
            <person name="Peeters S.H."/>
            <person name="Heuer A."/>
            <person name="Rast P."/>
            <person name="Oberbeckmann S."/>
            <person name="Bunk B."/>
            <person name="Jeske O."/>
            <person name="Meyerdierks A."/>
            <person name="Storesund J.E."/>
            <person name="Kallscheuer N."/>
            <person name="Luecker S."/>
            <person name="Lage O.M."/>
            <person name="Pohl T."/>
            <person name="Merkel B.J."/>
            <person name="Hornburger P."/>
            <person name="Mueller R.-W."/>
            <person name="Bruemmer F."/>
            <person name="Labrenz M."/>
            <person name="Spormann A.M."/>
            <person name="Op den Camp H."/>
            <person name="Overmann J."/>
            <person name="Amann R."/>
            <person name="Jetten M.S.M."/>
            <person name="Mascher T."/>
            <person name="Medema M.H."/>
            <person name="Devos D.P."/>
            <person name="Kaster A.-K."/>
            <person name="Ovreas L."/>
            <person name="Rohde M."/>
            <person name="Galperin M.Y."/>
            <person name="Jogler C."/>
        </authorList>
    </citation>
    <scope>NUCLEOTIDE SEQUENCE [LARGE SCALE GENOMIC DNA]</scope>
    <source>
        <strain evidence="1 2">UC8</strain>
    </source>
</reference>
<proteinExistence type="predicted"/>
<accession>A0A5B9QRV1</accession>